<dbReference type="GO" id="GO:0005730">
    <property type="term" value="C:nucleolus"/>
    <property type="evidence" value="ECO:0007669"/>
    <property type="project" value="UniProtKB-SubCell"/>
</dbReference>
<dbReference type="GO" id="GO:0016075">
    <property type="term" value="P:rRNA catabolic process"/>
    <property type="evidence" value="ECO:0007669"/>
    <property type="project" value="TreeGrafter"/>
</dbReference>
<gene>
    <name evidence="9" type="ORF">BSL78_05006</name>
</gene>
<dbReference type="OrthoDB" id="272245at2759"/>
<dbReference type="PANTHER" id="PTHR11097">
    <property type="entry name" value="EXOSOME COMPLEX EXONUCLEASE RIBOSOMAL RNA PROCESSING PROTEIN"/>
    <property type="match status" value="1"/>
</dbReference>
<dbReference type="Pfam" id="PF01138">
    <property type="entry name" value="RNase_PH"/>
    <property type="match status" value="1"/>
</dbReference>
<protein>
    <recommendedName>
        <fullName evidence="6">Ribosomal RNA-processing protein 42</fullName>
    </recommendedName>
</protein>
<dbReference type="SUPFAM" id="SSF54211">
    <property type="entry name" value="Ribosomal protein S5 domain 2-like"/>
    <property type="match status" value="1"/>
</dbReference>
<dbReference type="CDD" id="cd11367">
    <property type="entry name" value="RNase_PH_RRP42"/>
    <property type="match status" value="1"/>
</dbReference>
<dbReference type="InterPro" id="IPR020568">
    <property type="entry name" value="Ribosomal_Su5_D2-typ_SF"/>
</dbReference>
<feature type="domain" description="Exoribonuclease phosphorolytic" evidence="7">
    <location>
        <begin position="13"/>
        <end position="148"/>
    </location>
</feature>
<name>A0A2G8LCY2_STIJA</name>
<dbReference type="InterPro" id="IPR001247">
    <property type="entry name" value="ExoRNase_PH_dom1"/>
</dbReference>
<evidence type="ECO:0000313" key="9">
    <source>
        <dbReference type="EMBL" id="PIK58092.1"/>
    </source>
</evidence>
<evidence type="ECO:0000256" key="5">
    <source>
        <dbReference type="ARBA" id="ARBA00022835"/>
    </source>
</evidence>
<dbReference type="AlphaFoldDB" id="A0A2G8LCY2"/>
<dbReference type="GO" id="GO:0000177">
    <property type="term" value="C:cytoplasmic exosome (RNase complex)"/>
    <property type="evidence" value="ECO:0007669"/>
    <property type="project" value="TreeGrafter"/>
</dbReference>
<evidence type="ECO:0000313" key="10">
    <source>
        <dbReference type="Proteomes" id="UP000230750"/>
    </source>
</evidence>
<dbReference type="GO" id="GO:0034473">
    <property type="term" value="P:U1 snRNA 3'-end processing"/>
    <property type="evidence" value="ECO:0007669"/>
    <property type="project" value="TreeGrafter"/>
</dbReference>
<dbReference type="InterPro" id="IPR027408">
    <property type="entry name" value="PNPase/RNase_PH_dom_sf"/>
</dbReference>
<dbReference type="EMBL" id="MRZV01000123">
    <property type="protein sequence ID" value="PIK58092.1"/>
    <property type="molecule type" value="Genomic_DNA"/>
</dbReference>
<evidence type="ECO:0000256" key="4">
    <source>
        <dbReference type="ARBA" id="ARBA00022490"/>
    </source>
</evidence>
<organism evidence="9 10">
    <name type="scientific">Stichopus japonicus</name>
    <name type="common">Sea cucumber</name>
    <dbReference type="NCBI Taxonomy" id="307972"/>
    <lineage>
        <taxon>Eukaryota</taxon>
        <taxon>Metazoa</taxon>
        <taxon>Echinodermata</taxon>
        <taxon>Eleutherozoa</taxon>
        <taxon>Echinozoa</taxon>
        <taxon>Holothuroidea</taxon>
        <taxon>Aspidochirotacea</taxon>
        <taxon>Aspidochirotida</taxon>
        <taxon>Stichopodidae</taxon>
        <taxon>Apostichopus</taxon>
    </lineage>
</organism>
<dbReference type="GO" id="GO:0000467">
    <property type="term" value="P:exonucleolytic trimming to generate mature 3'-end of 5.8S rRNA from tricistronic rRNA transcript (SSU-rRNA, 5.8S rRNA, LSU-rRNA)"/>
    <property type="evidence" value="ECO:0007669"/>
    <property type="project" value="TreeGrafter"/>
</dbReference>
<dbReference type="InterPro" id="IPR015847">
    <property type="entry name" value="ExoRNase_PH_dom2"/>
</dbReference>
<comment type="caution">
    <text evidence="9">The sequence shown here is derived from an EMBL/GenBank/DDBJ whole genome shotgun (WGS) entry which is preliminary data.</text>
</comment>
<dbReference type="Gene3D" id="3.30.230.70">
    <property type="entry name" value="GHMP Kinase, N-terminal domain"/>
    <property type="match status" value="1"/>
</dbReference>
<dbReference type="Proteomes" id="UP000230750">
    <property type="component" value="Unassembled WGS sequence"/>
</dbReference>
<evidence type="ECO:0000256" key="2">
    <source>
        <dbReference type="ARBA" id="ARBA00004604"/>
    </source>
</evidence>
<dbReference type="GO" id="GO:0071035">
    <property type="term" value="P:nuclear polyadenylation-dependent rRNA catabolic process"/>
    <property type="evidence" value="ECO:0007669"/>
    <property type="project" value="TreeGrafter"/>
</dbReference>
<dbReference type="GO" id="GO:0071028">
    <property type="term" value="P:nuclear mRNA surveillance"/>
    <property type="evidence" value="ECO:0007669"/>
    <property type="project" value="TreeGrafter"/>
</dbReference>
<dbReference type="GO" id="GO:0000176">
    <property type="term" value="C:nuclear exosome (RNase complex)"/>
    <property type="evidence" value="ECO:0007669"/>
    <property type="project" value="TreeGrafter"/>
</dbReference>
<evidence type="ECO:0000259" key="7">
    <source>
        <dbReference type="Pfam" id="PF01138"/>
    </source>
</evidence>
<dbReference type="GO" id="GO:0034476">
    <property type="term" value="P:U5 snRNA 3'-end processing"/>
    <property type="evidence" value="ECO:0007669"/>
    <property type="project" value="TreeGrafter"/>
</dbReference>
<comment type="subcellular location">
    <subcellularLocation>
        <location evidence="1">Cytoplasm</location>
    </subcellularLocation>
    <subcellularLocation>
        <location evidence="2">Nucleus</location>
        <location evidence="2">Nucleolus</location>
    </subcellularLocation>
</comment>
<dbReference type="InterPro" id="IPR050590">
    <property type="entry name" value="Exosome_comp_Rrp42_subfam"/>
</dbReference>
<dbReference type="Pfam" id="PF03725">
    <property type="entry name" value="RNase_PH_C"/>
    <property type="match status" value="1"/>
</dbReference>
<keyword evidence="5" id="KW-0271">Exosome</keyword>
<keyword evidence="10" id="KW-1185">Reference proteome</keyword>
<dbReference type="GO" id="GO:0035925">
    <property type="term" value="F:mRNA 3'-UTR AU-rich region binding"/>
    <property type="evidence" value="ECO:0007669"/>
    <property type="project" value="TreeGrafter"/>
</dbReference>
<dbReference type="GO" id="GO:0034475">
    <property type="term" value="P:U4 snRNA 3'-end processing"/>
    <property type="evidence" value="ECO:0007669"/>
    <property type="project" value="TreeGrafter"/>
</dbReference>
<dbReference type="PANTHER" id="PTHR11097:SF8">
    <property type="entry name" value="EXOSOME COMPLEX COMPONENT RRP42"/>
    <property type="match status" value="1"/>
</dbReference>
<dbReference type="SUPFAM" id="SSF55666">
    <property type="entry name" value="Ribonuclease PH domain 2-like"/>
    <property type="match status" value="1"/>
</dbReference>
<evidence type="ECO:0000256" key="6">
    <source>
        <dbReference type="ARBA" id="ARBA00042523"/>
    </source>
</evidence>
<proteinExistence type="inferred from homology"/>
<dbReference type="InterPro" id="IPR036345">
    <property type="entry name" value="ExoRNase_PH_dom2_sf"/>
</dbReference>
<evidence type="ECO:0000256" key="3">
    <source>
        <dbReference type="ARBA" id="ARBA00006678"/>
    </source>
</evidence>
<reference evidence="9 10" key="1">
    <citation type="journal article" date="2017" name="PLoS Biol.">
        <title>The sea cucumber genome provides insights into morphological evolution and visceral regeneration.</title>
        <authorList>
            <person name="Zhang X."/>
            <person name="Sun L."/>
            <person name="Yuan J."/>
            <person name="Sun Y."/>
            <person name="Gao Y."/>
            <person name="Zhang L."/>
            <person name="Li S."/>
            <person name="Dai H."/>
            <person name="Hamel J.F."/>
            <person name="Liu C."/>
            <person name="Yu Y."/>
            <person name="Liu S."/>
            <person name="Lin W."/>
            <person name="Guo K."/>
            <person name="Jin S."/>
            <person name="Xu P."/>
            <person name="Storey K.B."/>
            <person name="Huan P."/>
            <person name="Zhang T."/>
            <person name="Zhou Y."/>
            <person name="Zhang J."/>
            <person name="Lin C."/>
            <person name="Li X."/>
            <person name="Xing L."/>
            <person name="Huo D."/>
            <person name="Sun M."/>
            <person name="Wang L."/>
            <person name="Mercier A."/>
            <person name="Li F."/>
            <person name="Yang H."/>
            <person name="Xiang J."/>
        </authorList>
    </citation>
    <scope>NUCLEOTIDE SEQUENCE [LARGE SCALE GENOMIC DNA]</scope>
    <source>
        <strain evidence="9">Shaxun</strain>
        <tissue evidence="9">Muscle</tissue>
    </source>
</reference>
<evidence type="ECO:0000259" key="8">
    <source>
        <dbReference type="Pfam" id="PF03725"/>
    </source>
</evidence>
<dbReference type="GO" id="GO:0071038">
    <property type="term" value="P:TRAMP-dependent tRNA surveillance pathway"/>
    <property type="evidence" value="ECO:0007669"/>
    <property type="project" value="TreeGrafter"/>
</dbReference>
<feature type="domain" description="Exoribonuclease phosphorolytic" evidence="8">
    <location>
        <begin position="180"/>
        <end position="242"/>
    </location>
</feature>
<dbReference type="STRING" id="307972.A0A2G8LCY2"/>
<keyword evidence="4" id="KW-0963">Cytoplasm</keyword>
<accession>A0A2G8LCY2</accession>
<comment type="similarity">
    <text evidence="3">Belongs to the RNase PH family.</text>
</comment>
<evidence type="ECO:0000256" key="1">
    <source>
        <dbReference type="ARBA" id="ARBA00004496"/>
    </source>
</evidence>
<sequence>MEDVRTDGRSCEEYRQVEVECGVVSNTSGSSRLRLLNTEVIVGVKAEMGNPSPSHPNEGRLEFMVDFSANASPEFEGRGGDDLSVEMSTRFAEVFRTQSVLDLVSLGIIDGQCCWILYVDIVVLECGGNLLDAMSLAVKAALANTRIPKVTVLKDSEGGEDIEVSDDPDGYNTLNIDMVPLFVTLSKIGQRHVVDATLEEECCCSASLVTSVDSSGKFTGVVKKGTSSLSNESLHEMLQASFQDNYLP</sequence>